<dbReference type="Proteomes" id="UP001445076">
    <property type="component" value="Unassembled WGS sequence"/>
</dbReference>
<feature type="compositionally biased region" description="Basic residues" evidence="11">
    <location>
        <begin position="940"/>
        <end position="949"/>
    </location>
</feature>
<dbReference type="GO" id="GO:0071038">
    <property type="term" value="P:TRAMP-dependent tRNA surveillance pathway"/>
    <property type="evidence" value="ECO:0007669"/>
    <property type="project" value="TreeGrafter"/>
</dbReference>
<feature type="region of interest" description="Disordered" evidence="11">
    <location>
        <begin position="916"/>
        <end position="949"/>
    </location>
</feature>
<evidence type="ECO:0000256" key="3">
    <source>
        <dbReference type="ARBA" id="ARBA00022737"/>
    </source>
</evidence>
<evidence type="ECO:0000313" key="13">
    <source>
        <dbReference type="EMBL" id="KAK8741204.1"/>
    </source>
</evidence>
<feature type="compositionally biased region" description="Polar residues" evidence="11">
    <location>
        <begin position="67"/>
        <end position="78"/>
    </location>
</feature>
<dbReference type="PANTHER" id="PTHR46543">
    <property type="entry name" value="ZINC FINGER CCHC DOMAIN-CONTAINING PROTEIN 7"/>
    <property type="match status" value="1"/>
</dbReference>
<protein>
    <recommendedName>
        <fullName evidence="7">Zinc finger CCHC domain-containing protein 7</fullName>
    </recommendedName>
    <alternativeName>
        <fullName evidence="8">TRAMP-like complex RNA-binding factor ZCCHC7</fullName>
    </alternativeName>
</protein>
<keyword evidence="10" id="KW-0694">RNA-binding</keyword>
<dbReference type="GO" id="GO:0003723">
    <property type="term" value="F:RNA binding"/>
    <property type="evidence" value="ECO:0007669"/>
    <property type="project" value="UniProtKB-UniRule"/>
</dbReference>
<dbReference type="InterPro" id="IPR004087">
    <property type="entry name" value="KH_dom"/>
</dbReference>
<comment type="caution">
    <text evidence="13">The sequence shown here is derived from an EMBL/GenBank/DDBJ whole genome shotgun (WGS) entry which is preliminary data.</text>
</comment>
<feature type="compositionally biased region" description="Basic and acidic residues" evidence="11">
    <location>
        <begin position="196"/>
        <end position="216"/>
    </location>
</feature>
<dbReference type="SMART" id="SM00322">
    <property type="entry name" value="KH"/>
    <property type="match status" value="1"/>
</dbReference>
<dbReference type="Pfam" id="PF00013">
    <property type="entry name" value="KH_1"/>
    <property type="match status" value="1"/>
</dbReference>
<dbReference type="GO" id="GO:0071039">
    <property type="term" value="P:nuclear polyadenylation-dependent CUT catabolic process"/>
    <property type="evidence" value="ECO:0007669"/>
    <property type="project" value="TreeGrafter"/>
</dbReference>
<dbReference type="InterPro" id="IPR001878">
    <property type="entry name" value="Znf_CCHC"/>
</dbReference>
<keyword evidence="4 9" id="KW-0863">Zinc-finger</keyword>
<dbReference type="PANTHER" id="PTHR46543:SF1">
    <property type="entry name" value="ZINC FINGER CCHC DOMAIN-CONTAINING PROTEIN 7"/>
    <property type="match status" value="1"/>
</dbReference>
<evidence type="ECO:0000256" key="9">
    <source>
        <dbReference type="PROSITE-ProRule" id="PRU00047"/>
    </source>
</evidence>
<accession>A0AAW0XLA9</accession>
<dbReference type="GO" id="GO:0071035">
    <property type="term" value="P:nuclear polyadenylation-dependent rRNA catabolic process"/>
    <property type="evidence" value="ECO:0007669"/>
    <property type="project" value="TreeGrafter"/>
</dbReference>
<dbReference type="EMBL" id="JARKIK010000031">
    <property type="protein sequence ID" value="KAK8741204.1"/>
    <property type="molecule type" value="Genomic_DNA"/>
</dbReference>
<evidence type="ECO:0000256" key="5">
    <source>
        <dbReference type="ARBA" id="ARBA00022833"/>
    </source>
</evidence>
<dbReference type="SUPFAM" id="SSF54791">
    <property type="entry name" value="Eukaryotic type KH-domain (KH-domain type I)"/>
    <property type="match status" value="1"/>
</dbReference>
<feature type="compositionally biased region" description="Low complexity" evidence="11">
    <location>
        <begin position="129"/>
        <end position="147"/>
    </location>
</feature>
<dbReference type="PROSITE" id="PS50158">
    <property type="entry name" value="ZF_CCHC"/>
    <property type="match status" value="1"/>
</dbReference>
<evidence type="ECO:0000256" key="8">
    <source>
        <dbReference type="ARBA" id="ARBA00043023"/>
    </source>
</evidence>
<name>A0AAW0XLA9_CHEQU</name>
<proteinExistence type="predicted"/>
<dbReference type="InterPro" id="IPR036612">
    <property type="entry name" value="KH_dom_type_1_sf"/>
</dbReference>
<evidence type="ECO:0000256" key="2">
    <source>
        <dbReference type="ARBA" id="ARBA00022723"/>
    </source>
</evidence>
<evidence type="ECO:0000256" key="7">
    <source>
        <dbReference type="ARBA" id="ARBA00041190"/>
    </source>
</evidence>
<keyword evidence="3" id="KW-0677">Repeat</keyword>
<dbReference type="Gene3D" id="4.10.60.10">
    <property type="entry name" value="Zinc finger, CCHC-type"/>
    <property type="match status" value="1"/>
</dbReference>
<evidence type="ECO:0000313" key="14">
    <source>
        <dbReference type="Proteomes" id="UP001445076"/>
    </source>
</evidence>
<comment type="subcellular location">
    <subcellularLocation>
        <location evidence="1">Nucleus</location>
    </subcellularLocation>
</comment>
<dbReference type="InterPro" id="IPR004088">
    <property type="entry name" value="KH_dom_type_1"/>
</dbReference>
<keyword evidence="14" id="KW-1185">Reference proteome</keyword>
<dbReference type="AlphaFoldDB" id="A0AAW0XLA9"/>
<keyword evidence="6" id="KW-0539">Nucleus</keyword>
<dbReference type="GO" id="GO:0031499">
    <property type="term" value="C:TRAMP complex"/>
    <property type="evidence" value="ECO:0007669"/>
    <property type="project" value="TreeGrafter"/>
</dbReference>
<feature type="region of interest" description="Disordered" evidence="11">
    <location>
        <begin position="196"/>
        <end position="218"/>
    </location>
</feature>
<reference evidence="13 14" key="1">
    <citation type="journal article" date="2024" name="BMC Genomics">
        <title>Genome assembly of redclaw crayfish (Cherax quadricarinatus) provides insights into its immune adaptation and hypoxia tolerance.</title>
        <authorList>
            <person name="Liu Z."/>
            <person name="Zheng J."/>
            <person name="Li H."/>
            <person name="Fang K."/>
            <person name="Wang S."/>
            <person name="He J."/>
            <person name="Zhou D."/>
            <person name="Weng S."/>
            <person name="Chi M."/>
            <person name="Gu Z."/>
            <person name="He J."/>
            <person name="Li F."/>
            <person name="Wang M."/>
        </authorList>
    </citation>
    <scope>NUCLEOTIDE SEQUENCE [LARGE SCALE GENOMIC DNA]</scope>
    <source>
        <strain evidence="13">ZL_2023a</strain>
    </source>
</reference>
<dbReference type="GO" id="GO:0071036">
    <property type="term" value="P:nuclear polyadenylation-dependent snoRNA catabolic process"/>
    <property type="evidence" value="ECO:0007669"/>
    <property type="project" value="TreeGrafter"/>
</dbReference>
<feature type="region of interest" description="Disordered" evidence="11">
    <location>
        <begin position="129"/>
        <end position="148"/>
    </location>
</feature>
<evidence type="ECO:0000256" key="4">
    <source>
        <dbReference type="ARBA" id="ARBA00022771"/>
    </source>
</evidence>
<evidence type="ECO:0000259" key="12">
    <source>
        <dbReference type="PROSITE" id="PS50158"/>
    </source>
</evidence>
<evidence type="ECO:0000256" key="1">
    <source>
        <dbReference type="ARBA" id="ARBA00004123"/>
    </source>
</evidence>
<dbReference type="GO" id="GO:0008270">
    <property type="term" value="F:zinc ion binding"/>
    <property type="evidence" value="ECO:0007669"/>
    <property type="project" value="UniProtKB-KW"/>
</dbReference>
<evidence type="ECO:0000256" key="11">
    <source>
        <dbReference type="SAM" id="MobiDB-lite"/>
    </source>
</evidence>
<feature type="domain" description="CCHC-type" evidence="12">
    <location>
        <begin position="593"/>
        <end position="606"/>
    </location>
</feature>
<dbReference type="GO" id="GO:0071037">
    <property type="term" value="P:nuclear polyadenylation-dependent snRNA catabolic process"/>
    <property type="evidence" value="ECO:0007669"/>
    <property type="project" value="TreeGrafter"/>
</dbReference>
<dbReference type="SMART" id="SM00343">
    <property type="entry name" value="ZnF_C2HC"/>
    <property type="match status" value="4"/>
</dbReference>
<sequence length="949" mass="107204">MWYKFGGKDSDFDNDSEFGSEEEELECGLYAQLYFESNPDYHGGRCELPELSQENKKRKLHHDETYTQDSGLRSRLSPHSTPICTTAETGSVVSFVADNQTNGKIQEDFAVSASSSKTPTVSVRESIYSKGSIPGSKPGSIPESIPGNISGIKPLDSLHCTIEISDDTEEDVNIDLAILDKKRKENHIIKDDLSEKTKKRKLSDSHDSFEFQREKSQGSLAHASFNTTKISVHDCKKDGSSKLTMTKSENSDSSDFEREESRYSSFPPKESKSRNVNKLKRNCDLTFSSDSESDAHILPPPSSKHYDTVSVLSGSGNELEKRVKVKESQRKKLRDNSSVLLLEQSCSNNKKAIVLKKPETVASDSRSDSVLSLSTRTKGTNVNTDLSSIILKLKKDTCVSKQTKVSTSNNGLQTTRCSLNFTKNRPDTVKKPTCNLWTQDMINFYDSDISEDLELETVHDQQTNERSAWHIIAADYQVKPNLRYFAQMDRCIQCRQFGHKMNNCPKVPRCNLCSETDHTSRCDCPNDCCFRCGGKHFYCSATSRAVTCSTCSFPGHCRELCPDLWRRFHLTTSGVEVNTPVKATPRPVGDKFCCNCGKRGHYGYDCELDFYKRSYVQVTQSVISYSTPFSFANEFDVIPTGPKLENRVFKLCLNDGDAGRILGKRGVIIKEIQKRSGAAVEIINENGVTKVLMSGSTPACCDARAMVEVLLGRRPVNKLRDFVLHVFDLNRQVLHVNEVDDVYNLWMPLNLYDYSQNLASSWYEECIEKLGRNKKSVIKVLKQYIKTCQESFSPIFNNLNETLNVLRGFAGKICLERKSIEAVHTELSRVLCALVCHEKYGHDFRSKLKEMKADIKASDSDVVSEEMCCKIVNTLASVYAPPLEKLSEIMKDVECYESFLRKISKRARKILQDEGKKTPDIKKKLKQKGIMHKNIETNKCRGKKKKKER</sequence>
<keyword evidence="2" id="KW-0479">Metal-binding</keyword>
<gene>
    <name evidence="13" type="ORF">OTU49_002555</name>
</gene>
<dbReference type="Gene3D" id="3.30.1370.10">
    <property type="entry name" value="K Homology domain, type 1"/>
    <property type="match status" value="1"/>
</dbReference>
<keyword evidence="5" id="KW-0862">Zinc</keyword>
<organism evidence="13 14">
    <name type="scientific">Cherax quadricarinatus</name>
    <name type="common">Australian red claw crayfish</name>
    <dbReference type="NCBI Taxonomy" id="27406"/>
    <lineage>
        <taxon>Eukaryota</taxon>
        <taxon>Metazoa</taxon>
        <taxon>Ecdysozoa</taxon>
        <taxon>Arthropoda</taxon>
        <taxon>Crustacea</taxon>
        <taxon>Multicrustacea</taxon>
        <taxon>Malacostraca</taxon>
        <taxon>Eumalacostraca</taxon>
        <taxon>Eucarida</taxon>
        <taxon>Decapoda</taxon>
        <taxon>Pleocyemata</taxon>
        <taxon>Astacidea</taxon>
        <taxon>Parastacoidea</taxon>
        <taxon>Parastacidae</taxon>
        <taxon>Cherax</taxon>
    </lineage>
</organism>
<dbReference type="InterPro" id="IPR051644">
    <property type="entry name" value="TRAMP_AT-DNA-binding"/>
</dbReference>
<feature type="region of interest" description="Disordered" evidence="11">
    <location>
        <begin position="235"/>
        <end position="277"/>
    </location>
</feature>
<dbReference type="PROSITE" id="PS50084">
    <property type="entry name" value="KH_TYPE_1"/>
    <property type="match status" value="1"/>
</dbReference>
<evidence type="ECO:0000256" key="10">
    <source>
        <dbReference type="PROSITE-ProRule" id="PRU00117"/>
    </source>
</evidence>
<feature type="region of interest" description="Disordered" evidence="11">
    <location>
        <begin position="53"/>
        <end position="78"/>
    </location>
</feature>
<feature type="region of interest" description="Disordered" evidence="11">
    <location>
        <begin position="289"/>
        <end position="310"/>
    </location>
</feature>
<dbReference type="CDD" id="cd00105">
    <property type="entry name" value="KH-I"/>
    <property type="match status" value="1"/>
</dbReference>
<evidence type="ECO:0000256" key="6">
    <source>
        <dbReference type="ARBA" id="ARBA00023242"/>
    </source>
</evidence>
<dbReference type="GO" id="GO:0071031">
    <property type="term" value="P:nuclear mRNA surveillance of mRNA 3'-end processing"/>
    <property type="evidence" value="ECO:0007669"/>
    <property type="project" value="TreeGrafter"/>
</dbReference>